<keyword evidence="3" id="KW-1185">Reference proteome</keyword>
<accession>A0A197JYA3</accession>
<organism evidence="2 3">
    <name type="scientific">Linnemannia elongata AG-77</name>
    <dbReference type="NCBI Taxonomy" id="1314771"/>
    <lineage>
        <taxon>Eukaryota</taxon>
        <taxon>Fungi</taxon>
        <taxon>Fungi incertae sedis</taxon>
        <taxon>Mucoromycota</taxon>
        <taxon>Mortierellomycotina</taxon>
        <taxon>Mortierellomycetes</taxon>
        <taxon>Mortierellales</taxon>
        <taxon>Mortierellaceae</taxon>
        <taxon>Linnemannia</taxon>
    </lineage>
</organism>
<protein>
    <submittedName>
        <fullName evidence="2">Uncharacterized protein</fullName>
    </submittedName>
</protein>
<dbReference type="OrthoDB" id="2426445at2759"/>
<name>A0A197JYA3_9FUNG</name>
<reference evidence="2 3" key="1">
    <citation type="submission" date="2016-05" db="EMBL/GenBank/DDBJ databases">
        <title>Genome sequencing reveals origins of a unique bacterial endosymbiosis in the earliest lineages of terrestrial Fungi.</title>
        <authorList>
            <consortium name="DOE Joint Genome Institute"/>
            <person name="Uehling J."/>
            <person name="Gryganskyi A."/>
            <person name="Hameed K."/>
            <person name="Tschaplinski T."/>
            <person name="Misztal P."/>
            <person name="Wu S."/>
            <person name="Desiro A."/>
            <person name="Vande Pol N."/>
            <person name="Du Z.-Y."/>
            <person name="Zienkiewicz A."/>
            <person name="Zienkiewicz K."/>
            <person name="Morin E."/>
            <person name="Tisserant E."/>
            <person name="Splivallo R."/>
            <person name="Hainaut M."/>
            <person name="Henrissat B."/>
            <person name="Ohm R."/>
            <person name="Kuo A."/>
            <person name="Yan J."/>
            <person name="Lipzen A."/>
            <person name="Nolan M."/>
            <person name="Labutti K."/>
            <person name="Barry K."/>
            <person name="Goldstein A."/>
            <person name="Labbe J."/>
            <person name="Schadt C."/>
            <person name="Tuskan G."/>
            <person name="Grigoriev I."/>
            <person name="Martin F."/>
            <person name="Vilgalys R."/>
            <person name="Bonito G."/>
        </authorList>
    </citation>
    <scope>NUCLEOTIDE SEQUENCE [LARGE SCALE GENOMIC DNA]</scope>
    <source>
        <strain evidence="2 3">AG-77</strain>
    </source>
</reference>
<gene>
    <name evidence="2" type="ORF">K457DRAFT_31955</name>
</gene>
<dbReference type="Proteomes" id="UP000078512">
    <property type="component" value="Unassembled WGS sequence"/>
</dbReference>
<proteinExistence type="predicted"/>
<dbReference type="AlphaFoldDB" id="A0A197JYA3"/>
<evidence type="ECO:0000256" key="1">
    <source>
        <dbReference type="SAM" id="MobiDB-lite"/>
    </source>
</evidence>
<sequence>MMTQTIHDLALVACCPLPPTPSIASATVTRIPFSLPGRRQPSLSRGGSVPGSQAAARYWTRRRFRGRGRGQFQN</sequence>
<feature type="region of interest" description="Disordered" evidence="1">
    <location>
        <begin position="35"/>
        <end position="58"/>
    </location>
</feature>
<dbReference type="EMBL" id="KV442038">
    <property type="protein sequence ID" value="OAQ29928.1"/>
    <property type="molecule type" value="Genomic_DNA"/>
</dbReference>
<evidence type="ECO:0000313" key="3">
    <source>
        <dbReference type="Proteomes" id="UP000078512"/>
    </source>
</evidence>
<evidence type="ECO:0000313" key="2">
    <source>
        <dbReference type="EMBL" id="OAQ29928.1"/>
    </source>
</evidence>